<gene>
    <name evidence="2" type="ORF">FOZ74_00530</name>
</gene>
<sequence length="202" mass="21716">MKPVSTSRSMVWVLGLFMCQMAGAQVTSSGLALSAQTMAAPHWQWRADTIPPGSTVQERAQALDLVHWSAATGAATGFSLGAQTTPWGRWAGDQALGPAARWQPRVGVHWRQPMGGRLRLGVSGWMQWSGNFRNAAQAVQAQHSAALPVYAARLEVQWKSARGGGIIPEFGAIGVQLQGGGDARLLLRARHGGPMVYYRAKF</sequence>
<accession>A0A5B8RQ50</accession>
<organism evidence="2 3">
    <name type="scientific">Comamonas flocculans</name>
    <dbReference type="NCBI Taxonomy" id="2597701"/>
    <lineage>
        <taxon>Bacteria</taxon>
        <taxon>Pseudomonadati</taxon>
        <taxon>Pseudomonadota</taxon>
        <taxon>Betaproteobacteria</taxon>
        <taxon>Burkholderiales</taxon>
        <taxon>Comamonadaceae</taxon>
        <taxon>Comamonas</taxon>
    </lineage>
</organism>
<evidence type="ECO:0000313" key="2">
    <source>
        <dbReference type="EMBL" id="QEA11656.1"/>
    </source>
</evidence>
<evidence type="ECO:0008006" key="4">
    <source>
        <dbReference type="Google" id="ProtNLM"/>
    </source>
</evidence>
<keyword evidence="3" id="KW-1185">Reference proteome</keyword>
<keyword evidence="1" id="KW-0732">Signal</keyword>
<evidence type="ECO:0000313" key="3">
    <source>
        <dbReference type="Proteomes" id="UP000321199"/>
    </source>
</evidence>
<dbReference type="Proteomes" id="UP000321199">
    <property type="component" value="Chromosome"/>
</dbReference>
<evidence type="ECO:0000256" key="1">
    <source>
        <dbReference type="SAM" id="SignalP"/>
    </source>
</evidence>
<reference evidence="2 3" key="1">
    <citation type="submission" date="2019-07" db="EMBL/GenBank/DDBJ databases">
        <title>Complete genome sequence of Comamonas sp. NLF 7-7 isolated from livestock.</title>
        <authorList>
            <person name="Kim D.H."/>
            <person name="Kim J.G."/>
        </authorList>
    </citation>
    <scope>NUCLEOTIDE SEQUENCE [LARGE SCALE GENOMIC DNA]</scope>
    <source>
        <strain evidence="2 3">NLF 7-7</strain>
    </source>
</reference>
<dbReference type="KEGG" id="cof:FOZ74_00530"/>
<name>A0A5B8RQ50_9BURK</name>
<feature type="signal peptide" evidence="1">
    <location>
        <begin position="1"/>
        <end position="24"/>
    </location>
</feature>
<dbReference type="RefSeq" id="WP_146911177.1">
    <property type="nucleotide sequence ID" value="NZ_CP042344.1"/>
</dbReference>
<dbReference type="AlphaFoldDB" id="A0A5B8RQ50"/>
<proteinExistence type="predicted"/>
<protein>
    <recommendedName>
        <fullName evidence="4">DUF3575 domain-containing protein</fullName>
    </recommendedName>
</protein>
<feature type="chain" id="PRO_5023129620" description="DUF3575 domain-containing protein" evidence="1">
    <location>
        <begin position="25"/>
        <end position="202"/>
    </location>
</feature>
<dbReference type="OrthoDB" id="8687598at2"/>
<dbReference type="EMBL" id="CP042344">
    <property type="protein sequence ID" value="QEA11656.1"/>
    <property type="molecule type" value="Genomic_DNA"/>
</dbReference>